<accession>A0AAV5IM85</accession>
<evidence type="ECO:0000256" key="1">
    <source>
        <dbReference type="SAM" id="MobiDB-lite"/>
    </source>
</evidence>
<dbReference type="EMBL" id="BPVZ01000014">
    <property type="protein sequence ID" value="GKU99584.1"/>
    <property type="molecule type" value="Genomic_DNA"/>
</dbReference>
<feature type="compositionally biased region" description="Basic and acidic residues" evidence="1">
    <location>
        <begin position="13"/>
        <end position="23"/>
    </location>
</feature>
<dbReference type="Proteomes" id="UP001054252">
    <property type="component" value="Unassembled WGS sequence"/>
</dbReference>
<gene>
    <name evidence="2" type="ORF">SLEP1_g12410</name>
</gene>
<evidence type="ECO:0000313" key="3">
    <source>
        <dbReference type="Proteomes" id="UP001054252"/>
    </source>
</evidence>
<feature type="compositionally biased region" description="Gly residues" evidence="1">
    <location>
        <begin position="24"/>
        <end position="36"/>
    </location>
</feature>
<dbReference type="AlphaFoldDB" id="A0AAV5IM85"/>
<proteinExistence type="predicted"/>
<protein>
    <submittedName>
        <fullName evidence="2">Uncharacterized protein</fullName>
    </submittedName>
</protein>
<feature type="region of interest" description="Disordered" evidence="1">
    <location>
        <begin position="13"/>
        <end position="43"/>
    </location>
</feature>
<name>A0AAV5IM85_9ROSI</name>
<sequence>MYHVDKFCSRTKEKVEAEAEAKGARGGGEGGVGRGGKGGDQDWREDMLVSTEVGVMSKWANIMPLTGMMDK</sequence>
<organism evidence="2 3">
    <name type="scientific">Rubroshorea leprosula</name>
    <dbReference type="NCBI Taxonomy" id="152421"/>
    <lineage>
        <taxon>Eukaryota</taxon>
        <taxon>Viridiplantae</taxon>
        <taxon>Streptophyta</taxon>
        <taxon>Embryophyta</taxon>
        <taxon>Tracheophyta</taxon>
        <taxon>Spermatophyta</taxon>
        <taxon>Magnoliopsida</taxon>
        <taxon>eudicotyledons</taxon>
        <taxon>Gunneridae</taxon>
        <taxon>Pentapetalae</taxon>
        <taxon>rosids</taxon>
        <taxon>malvids</taxon>
        <taxon>Malvales</taxon>
        <taxon>Dipterocarpaceae</taxon>
        <taxon>Rubroshorea</taxon>
    </lineage>
</organism>
<reference evidence="2 3" key="1">
    <citation type="journal article" date="2021" name="Commun. Biol.">
        <title>The genome of Shorea leprosula (Dipterocarpaceae) highlights the ecological relevance of drought in aseasonal tropical rainforests.</title>
        <authorList>
            <person name="Ng K.K.S."/>
            <person name="Kobayashi M.J."/>
            <person name="Fawcett J.A."/>
            <person name="Hatakeyama M."/>
            <person name="Paape T."/>
            <person name="Ng C.H."/>
            <person name="Ang C.C."/>
            <person name="Tnah L.H."/>
            <person name="Lee C.T."/>
            <person name="Nishiyama T."/>
            <person name="Sese J."/>
            <person name="O'Brien M.J."/>
            <person name="Copetti D."/>
            <person name="Mohd Noor M.I."/>
            <person name="Ong R.C."/>
            <person name="Putra M."/>
            <person name="Sireger I.Z."/>
            <person name="Indrioko S."/>
            <person name="Kosugi Y."/>
            <person name="Izuno A."/>
            <person name="Isagi Y."/>
            <person name="Lee S.L."/>
            <person name="Shimizu K.K."/>
        </authorList>
    </citation>
    <scope>NUCLEOTIDE SEQUENCE [LARGE SCALE GENOMIC DNA]</scope>
    <source>
        <strain evidence="2">214</strain>
    </source>
</reference>
<evidence type="ECO:0000313" key="2">
    <source>
        <dbReference type="EMBL" id="GKU99584.1"/>
    </source>
</evidence>
<comment type="caution">
    <text evidence="2">The sequence shown here is derived from an EMBL/GenBank/DDBJ whole genome shotgun (WGS) entry which is preliminary data.</text>
</comment>
<keyword evidence="3" id="KW-1185">Reference proteome</keyword>